<evidence type="ECO:0000313" key="1">
    <source>
        <dbReference type="EMBL" id="SVA18927.1"/>
    </source>
</evidence>
<sequence>MEICMRQTRSGYRKNPLPSISIPIQGCMAASAESDLRRSEVEIISAGS</sequence>
<proteinExistence type="predicted"/>
<gene>
    <name evidence="1" type="ORF">METZ01_LOCUS71781</name>
</gene>
<name>A0A381TVC8_9ZZZZ</name>
<reference evidence="1" key="1">
    <citation type="submission" date="2018-05" db="EMBL/GenBank/DDBJ databases">
        <authorList>
            <person name="Lanie J.A."/>
            <person name="Ng W.-L."/>
            <person name="Kazmierczak K.M."/>
            <person name="Andrzejewski T.M."/>
            <person name="Davidsen T.M."/>
            <person name="Wayne K.J."/>
            <person name="Tettelin H."/>
            <person name="Glass J.I."/>
            <person name="Rusch D."/>
            <person name="Podicherti R."/>
            <person name="Tsui H.-C.T."/>
            <person name="Winkler M.E."/>
        </authorList>
    </citation>
    <scope>NUCLEOTIDE SEQUENCE</scope>
</reference>
<organism evidence="1">
    <name type="scientific">marine metagenome</name>
    <dbReference type="NCBI Taxonomy" id="408172"/>
    <lineage>
        <taxon>unclassified sequences</taxon>
        <taxon>metagenomes</taxon>
        <taxon>ecological metagenomes</taxon>
    </lineage>
</organism>
<protein>
    <submittedName>
        <fullName evidence="1">Uncharacterized protein</fullName>
    </submittedName>
</protein>
<dbReference type="EMBL" id="UINC01005079">
    <property type="protein sequence ID" value="SVA18927.1"/>
    <property type="molecule type" value="Genomic_DNA"/>
</dbReference>
<dbReference type="AlphaFoldDB" id="A0A381TVC8"/>
<accession>A0A381TVC8</accession>